<comment type="caution">
    <text evidence="1">The sequence shown here is derived from an EMBL/GenBank/DDBJ whole genome shotgun (WGS) entry which is preliminary data.</text>
</comment>
<dbReference type="OrthoDB" id="2693386at2759"/>
<reference evidence="1 2" key="1">
    <citation type="journal article" date="2018" name="Cell">
        <title>The Chara Genome: Secondary Complexity and Implications for Plant Terrestrialization.</title>
        <authorList>
            <person name="Nishiyama T."/>
            <person name="Sakayama H."/>
            <person name="Vries J.D."/>
            <person name="Buschmann H."/>
            <person name="Saint-Marcoux D."/>
            <person name="Ullrich K.K."/>
            <person name="Haas F.B."/>
            <person name="Vanderstraeten L."/>
            <person name="Becker D."/>
            <person name="Lang D."/>
            <person name="Vosolsobe S."/>
            <person name="Rombauts S."/>
            <person name="Wilhelmsson P.K.I."/>
            <person name="Janitza P."/>
            <person name="Kern R."/>
            <person name="Heyl A."/>
            <person name="Rumpler F."/>
            <person name="Villalobos L.I.A.C."/>
            <person name="Clay J.M."/>
            <person name="Skokan R."/>
            <person name="Toyoda A."/>
            <person name="Suzuki Y."/>
            <person name="Kagoshima H."/>
            <person name="Schijlen E."/>
            <person name="Tajeshwar N."/>
            <person name="Catarino B."/>
            <person name="Hetherington A.J."/>
            <person name="Saltykova A."/>
            <person name="Bonnot C."/>
            <person name="Breuninger H."/>
            <person name="Symeonidi A."/>
            <person name="Radhakrishnan G.V."/>
            <person name="Van Nieuwerburgh F."/>
            <person name="Deforce D."/>
            <person name="Chang C."/>
            <person name="Karol K.G."/>
            <person name="Hedrich R."/>
            <person name="Ulvskov P."/>
            <person name="Glockner G."/>
            <person name="Delwiche C.F."/>
            <person name="Petrasek J."/>
            <person name="Van de Peer Y."/>
            <person name="Friml J."/>
            <person name="Beilby M."/>
            <person name="Dolan L."/>
            <person name="Kohara Y."/>
            <person name="Sugano S."/>
            <person name="Fujiyama A."/>
            <person name="Delaux P.-M."/>
            <person name="Quint M."/>
            <person name="TheiBen G."/>
            <person name="Hagemann M."/>
            <person name="Harholt J."/>
            <person name="Dunand C."/>
            <person name="Zachgo S."/>
            <person name="Langdale J."/>
            <person name="Maumus F."/>
            <person name="Straeten D.V.D."/>
            <person name="Gould S.B."/>
            <person name="Rensing S.A."/>
        </authorList>
    </citation>
    <scope>NUCLEOTIDE SEQUENCE [LARGE SCALE GENOMIC DNA]</scope>
    <source>
        <strain evidence="1 2">S276</strain>
    </source>
</reference>
<dbReference type="AlphaFoldDB" id="A0A388LCG2"/>
<proteinExistence type="predicted"/>
<keyword evidence="2" id="KW-1185">Reference proteome</keyword>
<dbReference type="Proteomes" id="UP000265515">
    <property type="component" value="Unassembled WGS sequence"/>
</dbReference>
<evidence type="ECO:0000313" key="1">
    <source>
        <dbReference type="EMBL" id="GBG80017.1"/>
    </source>
</evidence>
<sequence>MLEVGLDGGAKDEDVIKVHDDTDFEEVTGDVIHGGLECGGGIGESERHYEELIVPEPRAECGLMDVLLADTDLVEATGKVNLGEIFGSTKSFSRSSLSCRFISSVSWTESWYGGRHGGECPGSKSMVWDTPRSGGNPAGRDLGKTSLNSSRIEVGISLTRNDGGILPSLGLMVARVLKSRVGEVEQGVVVLGEGGGGATMVEVVVDEGGGVQVDGVGVEVEAEACPEEGVGWGVEEGGVVVVTTVMPGEFPSRVVKRSEMADMVVLMLVREDLRAVNVWTLEDRCEFRGGGRSWLIACEFAGNVVDGVGTKIRDVDGRLGHGGGRGGG</sequence>
<organism evidence="1 2">
    <name type="scientific">Chara braunii</name>
    <name type="common">Braun's stonewort</name>
    <dbReference type="NCBI Taxonomy" id="69332"/>
    <lineage>
        <taxon>Eukaryota</taxon>
        <taxon>Viridiplantae</taxon>
        <taxon>Streptophyta</taxon>
        <taxon>Charophyceae</taxon>
        <taxon>Charales</taxon>
        <taxon>Characeae</taxon>
        <taxon>Chara</taxon>
    </lineage>
</organism>
<dbReference type="Gramene" id="GBG80017">
    <property type="protein sequence ID" value="GBG80017"/>
    <property type="gene ID" value="CBR_g30278"/>
</dbReference>
<dbReference type="EMBL" id="BFEA01000334">
    <property type="protein sequence ID" value="GBG80017.1"/>
    <property type="molecule type" value="Genomic_DNA"/>
</dbReference>
<gene>
    <name evidence="1" type="ORF">CBR_g30278</name>
</gene>
<accession>A0A388LCG2</accession>
<evidence type="ECO:0000313" key="2">
    <source>
        <dbReference type="Proteomes" id="UP000265515"/>
    </source>
</evidence>
<protein>
    <submittedName>
        <fullName evidence="1">Uncharacterized protein</fullName>
    </submittedName>
</protein>
<name>A0A388LCG2_CHABU</name>